<evidence type="ECO:0000256" key="2">
    <source>
        <dbReference type="ARBA" id="ARBA00022917"/>
    </source>
</evidence>
<dbReference type="Gene3D" id="2.40.30.10">
    <property type="entry name" value="Translation factors"/>
    <property type="match status" value="1"/>
</dbReference>
<accession>A0A392MEQ9</accession>
<organism evidence="3 4">
    <name type="scientific">Trifolium medium</name>
    <dbReference type="NCBI Taxonomy" id="97028"/>
    <lineage>
        <taxon>Eukaryota</taxon>
        <taxon>Viridiplantae</taxon>
        <taxon>Streptophyta</taxon>
        <taxon>Embryophyta</taxon>
        <taxon>Tracheophyta</taxon>
        <taxon>Spermatophyta</taxon>
        <taxon>Magnoliopsida</taxon>
        <taxon>eudicotyledons</taxon>
        <taxon>Gunneridae</taxon>
        <taxon>Pentapetalae</taxon>
        <taxon>rosids</taxon>
        <taxon>fabids</taxon>
        <taxon>Fabales</taxon>
        <taxon>Fabaceae</taxon>
        <taxon>Papilionoideae</taxon>
        <taxon>50 kb inversion clade</taxon>
        <taxon>NPAAA clade</taxon>
        <taxon>Hologalegina</taxon>
        <taxon>IRL clade</taxon>
        <taxon>Trifolieae</taxon>
        <taxon>Trifolium</taxon>
    </lineage>
</organism>
<name>A0A392MEQ9_9FABA</name>
<sequence length="123" mass="13602">YLPCPIEVNNYALDQSNNEEKVELTGNPDGPLVALAFKLEEGKFGQLTYLRIYEGVIRKGDSVINVNTGKKTKDRAITDLFMSFCQKPSTIMFDPTLQENGDTSPPWGSDRTCGSNAVAVRIQ</sequence>
<keyword evidence="1 3" id="KW-0251">Elongation factor</keyword>
<dbReference type="InterPro" id="IPR009000">
    <property type="entry name" value="Transl_B-barrel_sf"/>
</dbReference>
<evidence type="ECO:0000256" key="1">
    <source>
        <dbReference type="ARBA" id="ARBA00022768"/>
    </source>
</evidence>
<comment type="caution">
    <text evidence="3">The sequence shown here is derived from an EMBL/GenBank/DDBJ whole genome shotgun (WGS) entry which is preliminary data.</text>
</comment>
<protein>
    <submittedName>
        <fullName evidence="3">Elongation factor G</fullName>
    </submittedName>
</protein>
<keyword evidence="4" id="KW-1185">Reference proteome</keyword>
<feature type="non-terminal residue" evidence="3">
    <location>
        <position position="1"/>
    </location>
</feature>
<proteinExistence type="predicted"/>
<dbReference type="EMBL" id="LXQA010009508">
    <property type="protein sequence ID" value="MCH85980.1"/>
    <property type="molecule type" value="Genomic_DNA"/>
</dbReference>
<dbReference type="Proteomes" id="UP000265520">
    <property type="component" value="Unassembled WGS sequence"/>
</dbReference>
<dbReference type="PANTHER" id="PTHR43636">
    <property type="entry name" value="ELONGATION FACTOR G, MITOCHONDRIAL"/>
    <property type="match status" value="1"/>
</dbReference>
<dbReference type="GO" id="GO:0070125">
    <property type="term" value="P:mitochondrial translational elongation"/>
    <property type="evidence" value="ECO:0007669"/>
    <property type="project" value="TreeGrafter"/>
</dbReference>
<dbReference type="SUPFAM" id="SSF50447">
    <property type="entry name" value="Translation proteins"/>
    <property type="match status" value="1"/>
</dbReference>
<dbReference type="GO" id="GO:0003924">
    <property type="term" value="F:GTPase activity"/>
    <property type="evidence" value="ECO:0007669"/>
    <property type="project" value="TreeGrafter"/>
</dbReference>
<evidence type="ECO:0000313" key="3">
    <source>
        <dbReference type="EMBL" id="MCH85980.1"/>
    </source>
</evidence>
<dbReference type="PANTHER" id="PTHR43636:SF2">
    <property type="entry name" value="ELONGATION FACTOR G, MITOCHONDRIAL"/>
    <property type="match status" value="1"/>
</dbReference>
<evidence type="ECO:0000313" key="4">
    <source>
        <dbReference type="Proteomes" id="UP000265520"/>
    </source>
</evidence>
<gene>
    <name evidence="3" type="ORF">A2U01_0006833</name>
</gene>
<reference evidence="3 4" key="1">
    <citation type="journal article" date="2018" name="Front. Plant Sci.">
        <title>Red Clover (Trifolium pratense) and Zigzag Clover (T. medium) - A Picture of Genomic Similarities and Differences.</title>
        <authorList>
            <person name="Dluhosova J."/>
            <person name="Istvanek J."/>
            <person name="Nedelnik J."/>
            <person name="Repkova J."/>
        </authorList>
    </citation>
    <scope>NUCLEOTIDE SEQUENCE [LARGE SCALE GENOMIC DNA]</scope>
    <source>
        <strain evidence="4">cv. 10/8</strain>
        <tissue evidence="3">Leaf</tissue>
    </source>
</reference>
<dbReference type="GO" id="GO:0003746">
    <property type="term" value="F:translation elongation factor activity"/>
    <property type="evidence" value="ECO:0007669"/>
    <property type="project" value="UniProtKB-KW"/>
</dbReference>
<dbReference type="AlphaFoldDB" id="A0A392MEQ9"/>
<dbReference type="GO" id="GO:0005739">
    <property type="term" value="C:mitochondrion"/>
    <property type="evidence" value="ECO:0007669"/>
    <property type="project" value="TreeGrafter"/>
</dbReference>
<keyword evidence="2" id="KW-0648">Protein biosynthesis</keyword>